<evidence type="ECO:0000256" key="1">
    <source>
        <dbReference type="ARBA" id="ARBA00006217"/>
    </source>
</evidence>
<dbReference type="EC" id="4.2.1.1" evidence="5"/>
<comment type="caution">
    <text evidence="6">The sequence shown here is derived from an EMBL/GenBank/DDBJ whole genome shotgun (WGS) entry which is preliminary data.</text>
</comment>
<dbReference type="Pfam" id="PF00484">
    <property type="entry name" value="Pro_CA"/>
    <property type="match status" value="1"/>
</dbReference>
<dbReference type="InterPro" id="IPR001765">
    <property type="entry name" value="Carbonic_anhydrase"/>
</dbReference>
<dbReference type="SMART" id="SM00947">
    <property type="entry name" value="Pro_CA"/>
    <property type="match status" value="1"/>
</dbReference>
<proteinExistence type="inferred from homology"/>
<dbReference type="CDD" id="cd03379">
    <property type="entry name" value="beta_CA_cladeD"/>
    <property type="match status" value="1"/>
</dbReference>
<sequence length="148" mass="16205">MSVAQEFEAANANYVSTFDKGALPLPPARKVAVVACMDARIDVFRALGLQEGDAHVIRNAGGRVSDALRSVIISQQLLDTREIVTDCGMLTFTDDHLRSKVRDDLKQNVDHIAFLSFKDLKQSVIDDVQALRNSPLVLEVPVTGELSL</sequence>
<feature type="binding site" evidence="4">
    <location>
        <position position="36"/>
    </location>
    <ligand>
        <name>Zn(2+)</name>
        <dbReference type="ChEBI" id="CHEBI:29105"/>
    </ligand>
</feature>
<dbReference type="SUPFAM" id="SSF53056">
    <property type="entry name" value="beta-carbonic anhydrase, cab"/>
    <property type="match status" value="1"/>
</dbReference>
<dbReference type="PANTHER" id="PTHR43175:SF3">
    <property type="entry name" value="CARBON DISULFIDE HYDROLASE"/>
    <property type="match status" value="1"/>
</dbReference>
<comment type="function">
    <text evidence="5">Reversible hydration of carbon dioxide.</text>
</comment>
<dbReference type="Gene3D" id="3.40.1050.10">
    <property type="entry name" value="Carbonic anhydrase"/>
    <property type="match status" value="1"/>
</dbReference>
<accession>A0A093VVX0</accession>
<reference key="1">
    <citation type="journal article" date="2014" name="PLoS Genet.">
        <title>Signature Gene Expression Reveals Novel Clues to the Molecular Mechanisms of Dimorphic Transition in Penicillium marneffei.</title>
        <authorList>
            <person name="Yang E."/>
            <person name="Wang G."/>
            <person name="Cai J."/>
            <person name="Woo P.C."/>
            <person name="Lau S.K."/>
            <person name="Yuen K.-Y."/>
            <person name="Chow W.-N."/>
            <person name="Lin X."/>
        </authorList>
    </citation>
    <scope>NUCLEOTIDE SEQUENCE [LARGE SCALE GENOMIC DNA]</scope>
    <source>
        <strain>PM1</strain>
    </source>
</reference>
<gene>
    <name evidence="6" type="ORF">GQ26_0060830</name>
</gene>
<dbReference type="GO" id="GO:0008270">
    <property type="term" value="F:zinc ion binding"/>
    <property type="evidence" value="ECO:0007669"/>
    <property type="project" value="UniProtKB-UniRule"/>
</dbReference>
<feature type="binding site" evidence="4">
    <location>
        <position position="38"/>
    </location>
    <ligand>
        <name>Zn(2+)</name>
        <dbReference type="ChEBI" id="CHEBI:29105"/>
    </ligand>
</feature>
<evidence type="ECO:0000256" key="4">
    <source>
        <dbReference type="PIRSR" id="PIRSR601765-1"/>
    </source>
</evidence>
<dbReference type="HOGENOM" id="CLU_084253_1_1_1"/>
<feature type="binding site" evidence="4">
    <location>
        <position position="87"/>
    </location>
    <ligand>
        <name>Zn(2+)</name>
        <dbReference type="ChEBI" id="CHEBI:29105"/>
    </ligand>
</feature>
<dbReference type="AlphaFoldDB" id="A0A093VVX0"/>
<keyword evidence="3 4" id="KW-0862">Zinc</keyword>
<comment type="similarity">
    <text evidence="1 5">Belongs to the beta-class carbonic anhydrase family.</text>
</comment>
<evidence type="ECO:0000256" key="3">
    <source>
        <dbReference type="ARBA" id="ARBA00022833"/>
    </source>
</evidence>
<dbReference type="InterPro" id="IPR036874">
    <property type="entry name" value="Carbonic_anhydrase_sf"/>
</dbReference>
<dbReference type="GO" id="GO:0004089">
    <property type="term" value="F:carbonate dehydratase activity"/>
    <property type="evidence" value="ECO:0007669"/>
    <property type="project" value="UniProtKB-UniRule"/>
</dbReference>
<dbReference type="PANTHER" id="PTHR43175">
    <property type="entry name" value="CARBONIC ANHYDRASE"/>
    <property type="match status" value="1"/>
</dbReference>
<keyword evidence="2 4" id="KW-0479">Metal-binding</keyword>
<protein>
    <recommendedName>
        <fullName evidence="5">Carbonic anhydrase</fullName>
        <ecNumber evidence="5">4.2.1.1</ecNumber>
    </recommendedName>
    <alternativeName>
        <fullName evidence="5">Carbonate dehydratase</fullName>
    </alternativeName>
</protein>
<keyword evidence="5" id="KW-0456">Lyase</keyword>
<evidence type="ECO:0000256" key="5">
    <source>
        <dbReference type="RuleBase" id="RU003956"/>
    </source>
</evidence>
<dbReference type="eggNOG" id="ENOG502RXIV">
    <property type="taxonomic scope" value="Eukaryota"/>
</dbReference>
<evidence type="ECO:0000256" key="2">
    <source>
        <dbReference type="ARBA" id="ARBA00022723"/>
    </source>
</evidence>
<evidence type="ECO:0000313" key="6">
    <source>
        <dbReference type="EMBL" id="KFX50776.1"/>
    </source>
</evidence>
<dbReference type="EMBL" id="JPOX01000006">
    <property type="protein sequence ID" value="KFX50776.1"/>
    <property type="molecule type" value="Genomic_DNA"/>
</dbReference>
<reference evidence="6" key="2">
    <citation type="journal article" date="2014" name="PLoS Genet.">
        <title>Signature gene expression reveals novel clues to the molecular mechanisms of dimorphic transition in Penicillium marneffei.</title>
        <authorList>
            <person name="Yang E."/>
            <person name="Wang G."/>
            <person name="Cai J."/>
            <person name="Woo P.C."/>
            <person name="Lau S.K."/>
            <person name="Yuen K.-Y."/>
            <person name="Chow W.-N."/>
            <person name="Lin X."/>
        </authorList>
    </citation>
    <scope>NUCLEOTIDE SEQUENCE</scope>
    <source>
        <strain evidence="6">PM1</strain>
    </source>
</reference>
<organism evidence="6">
    <name type="scientific">Talaromyces marneffei PM1</name>
    <dbReference type="NCBI Taxonomy" id="1077442"/>
    <lineage>
        <taxon>Eukaryota</taxon>
        <taxon>Fungi</taxon>
        <taxon>Dikarya</taxon>
        <taxon>Ascomycota</taxon>
        <taxon>Pezizomycotina</taxon>
        <taxon>Eurotiomycetes</taxon>
        <taxon>Eurotiomycetidae</taxon>
        <taxon>Eurotiales</taxon>
        <taxon>Trichocomaceae</taxon>
        <taxon>Talaromyces</taxon>
        <taxon>Talaromyces sect. Talaromyces</taxon>
    </lineage>
</organism>
<comment type="cofactor">
    <cofactor evidence="4">
        <name>Zn(2+)</name>
        <dbReference type="ChEBI" id="CHEBI:29105"/>
    </cofactor>
    <text evidence="4">Binds 1 zinc ion per subunit.</text>
</comment>
<comment type="catalytic activity">
    <reaction evidence="5">
        <text>hydrogencarbonate + H(+) = CO2 + H2O</text>
        <dbReference type="Rhea" id="RHEA:10748"/>
        <dbReference type="ChEBI" id="CHEBI:15377"/>
        <dbReference type="ChEBI" id="CHEBI:15378"/>
        <dbReference type="ChEBI" id="CHEBI:16526"/>
        <dbReference type="ChEBI" id="CHEBI:17544"/>
        <dbReference type="EC" id="4.2.1.1"/>
    </reaction>
</comment>
<name>A0A093VVX0_TALMA</name>